<evidence type="ECO:0000313" key="3">
    <source>
        <dbReference type="Proteomes" id="UP000032247"/>
    </source>
</evidence>
<reference evidence="2" key="2">
    <citation type="submission" date="2023-03" db="EMBL/GenBank/DDBJ databases">
        <title>Complete genome sequences of 52 Bacillus and Priestia strains isolated from West-African fermentations and 26 reference strains from the DSMZ collection.</title>
        <authorList>
            <person name="Wiedenbein E.S."/>
            <person name="Canoy T.S."/>
            <person name="Hui Y."/>
            <person name="Parkouda C."/>
            <person name="Dawende C."/>
            <person name="Ametefe E."/>
            <person name="Jespersen L."/>
            <person name="Nielsen D.S."/>
        </authorList>
    </citation>
    <scope>NUCLEOTIDE SEQUENCE</scope>
    <source>
        <strain evidence="2">PRO56</strain>
    </source>
</reference>
<dbReference type="EMBL" id="JXBC01000003">
    <property type="protein sequence ID" value="KIU11642.1"/>
    <property type="molecule type" value="Genomic_DNA"/>
</dbReference>
<dbReference type="Proteomes" id="UP000032247">
    <property type="component" value="Unassembled WGS sequence"/>
</dbReference>
<dbReference type="PATRIC" id="fig|1423.173.peg.2296"/>
<protein>
    <submittedName>
        <fullName evidence="2">ComG operon protein ComGG</fullName>
    </submittedName>
    <submittedName>
        <fullName evidence="1">DNA transport platform protein</fullName>
    </submittedName>
</protein>
<dbReference type="Pfam" id="PF14173">
    <property type="entry name" value="ComGG"/>
    <property type="match status" value="1"/>
</dbReference>
<dbReference type="InterPro" id="IPR020372">
    <property type="entry name" value="Competence_ComGG"/>
</dbReference>
<evidence type="ECO:0000313" key="1">
    <source>
        <dbReference type="EMBL" id="KIU11642.1"/>
    </source>
</evidence>
<sequence length="124" mass="14554">MYRTRGFIYPAVLFVSALVLLIVNFVAAQYISRCMFEKETKELYIGENLLQNGVLLSIRHVLEERKGQEGTQQFLYGRVSYYIHDTSIKEQKEINLRVSTESGTERTAQIVFDQKQKKLLRWTE</sequence>
<accession>A0A0D1KZT0</accession>
<reference evidence="1 3" key="1">
    <citation type="submission" date="2014-12" db="EMBL/GenBank/DDBJ databases">
        <title>Comparative genome analysis of Bacillus coagulans HM-08, Clostridium butyricum HM-68, Bacillus subtilis HM-66 and Bacillus licheniformis BL-09.</title>
        <authorList>
            <person name="Zhang H."/>
        </authorList>
    </citation>
    <scope>NUCLEOTIDE SEQUENCE [LARGE SCALE GENOMIC DNA]</scope>
    <source>
        <strain evidence="1 3">HM-66</strain>
    </source>
</reference>
<name>A0A0D1KZT0_BACIU</name>
<proteinExistence type="predicted"/>
<dbReference type="STRING" id="483913.AN935_12200"/>
<dbReference type="AlphaFoldDB" id="A0A0D1KZT0"/>
<dbReference type="EMBL" id="CP120576">
    <property type="protein sequence ID" value="WEY83048.1"/>
    <property type="molecule type" value="Genomic_DNA"/>
</dbReference>
<organism evidence="1 3">
    <name type="scientific">Bacillus subtilis</name>
    <dbReference type="NCBI Taxonomy" id="1423"/>
    <lineage>
        <taxon>Bacteria</taxon>
        <taxon>Bacillati</taxon>
        <taxon>Bacillota</taxon>
        <taxon>Bacilli</taxon>
        <taxon>Bacillales</taxon>
        <taxon>Bacillaceae</taxon>
        <taxon>Bacillus</taxon>
    </lineage>
</organism>
<evidence type="ECO:0000313" key="2">
    <source>
        <dbReference type="EMBL" id="WEY83048.1"/>
    </source>
</evidence>
<gene>
    <name evidence="2" type="primary">comGG</name>
    <name evidence="2" type="ORF">P5633_11365</name>
    <name evidence="1" type="ORF">SC09_Contig24orf00702</name>
</gene>
<dbReference type="Proteomes" id="UP001214898">
    <property type="component" value="Chromosome"/>
</dbReference>